<dbReference type="Pfam" id="PF12784">
    <property type="entry name" value="PDDEXK_2"/>
    <property type="match status" value="1"/>
</dbReference>
<dbReference type="EMBL" id="SNRX01000016">
    <property type="protein sequence ID" value="KAA6301627.1"/>
    <property type="molecule type" value="Genomic_DNA"/>
</dbReference>
<gene>
    <name evidence="2" type="ORF">EZS26_002233</name>
</gene>
<name>A0A5M8NZN7_9BACT</name>
<accession>A0A5M8NZN7</accession>
<protein>
    <recommendedName>
        <fullName evidence="4">Rpn family recombination-promoting nuclease/putative transposase</fullName>
    </recommendedName>
</protein>
<organism evidence="2 3">
    <name type="scientific">Candidatus Ordinivivax streblomastigis</name>
    <dbReference type="NCBI Taxonomy" id="2540710"/>
    <lineage>
        <taxon>Bacteria</taxon>
        <taxon>Pseudomonadati</taxon>
        <taxon>Bacteroidota</taxon>
        <taxon>Bacteroidia</taxon>
        <taxon>Bacteroidales</taxon>
        <taxon>Candidatus Ordinivivax</taxon>
    </lineage>
</organism>
<dbReference type="PANTHER" id="PTHR41317">
    <property type="entry name" value="PD-(D_E)XK NUCLEASE FAMILY TRANSPOSASE"/>
    <property type="match status" value="1"/>
</dbReference>
<dbReference type="NCBIfam" id="TIGR01784">
    <property type="entry name" value="T_den_put_tspse"/>
    <property type="match status" value="1"/>
</dbReference>
<reference evidence="2 3" key="1">
    <citation type="submission" date="2019-03" db="EMBL/GenBank/DDBJ databases">
        <title>Single cell metagenomics reveals metabolic interactions within the superorganism composed of flagellate Streblomastix strix and complex community of Bacteroidetes bacteria on its surface.</title>
        <authorList>
            <person name="Treitli S.C."/>
            <person name="Kolisko M."/>
            <person name="Husnik F."/>
            <person name="Keeling P."/>
            <person name="Hampl V."/>
        </authorList>
    </citation>
    <scope>NUCLEOTIDE SEQUENCE [LARGE SCALE GENOMIC DNA]</scope>
    <source>
        <strain evidence="2">St1</strain>
    </source>
</reference>
<evidence type="ECO:0000313" key="3">
    <source>
        <dbReference type="Proteomes" id="UP000324575"/>
    </source>
</evidence>
<dbReference type="AlphaFoldDB" id="A0A5M8NZN7"/>
<comment type="caution">
    <text evidence="2">The sequence shown here is derived from an EMBL/GenBank/DDBJ whole genome shotgun (WGS) entry which is preliminary data.</text>
</comment>
<dbReference type="InterPro" id="IPR010106">
    <property type="entry name" value="RpnA"/>
</dbReference>
<proteinExistence type="predicted"/>
<evidence type="ECO:0008006" key="4">
    <source>
        <dbReference type="Google" id="ProtNLM"/>
    </source>
</evidence>
<evidence type="ECO:0000313" key="2">
    <source>
        <dbReference type="EMBL" id="KAA6301627.1"/>
    </source>
</evidence>
<dbReference type="Proteomes" id="UP000324575">
    <property type="component" value="Unassembled WGS sequence"/>
</dbReference>
<feature type="region of interest" description="Disordered" evidence="1">
    <location>
        <begin position="246"/>
        <end position="265"/>
    </location>
</feature>
<evidence type="ECO:0000256" key="1">
    <source>
        <dbReference type="SAM" id="MobiDB-lite"/>
    </source>
</evidence>
<sequence>MNKETNSTKGRYMDLLTDFAFKTLLGQDRNKALLIDFLNVLIDRPDKITDIQYLPTEHLGRTEKDRKAIFDIHCVTSNQEWYIIEMQVARQEHFLDRCLFYSTFPIQKQAKRGKKWNYKLETLYHVAILNFKYFDDEYYISHLSLHREETKAKVSSTQNIIIVELPGFKKRLQELESQLDQWLYCFKHLGRLENQPEEISGNVFKQLYTAAELNNLTPEDMELYDKSLVRDREVINMMDYSRKEGRMEGRLEGERAGRTAGEKAGRAAGRMESLELVAKKLLDLHFPVAEISQATGLTTKQIRSL</sequence>
<dbReference type="PANTHER" id="PTHR41317:SF1">
    <property type="entry name" value="PD-(D_E)XK NUCLEASE FAMILY TRANSPOSASE"/>
    <property type="match status" value="1"/>
</dbReference>